<name>A0ABZ2KC46_9BACT</name>
<sequence length="136" mass="14011">MLKRLAMALLVWVATLIVLSGIAQAGRSYLYCQAMGTLQAHCCCPHGSPPDAHAVLAKAPCCCEPGALPALPPSATAETPPGLPAAPLTAVLEPNHPWRHAMAAPSGYPPSAADLHRIRPPPSPAAACARLGVFLI</sequence>
<accession>A0ABZ2KC46</accession>
<reference evidence="1 2" key="1">
    <citation type="submission" date="2021-12" db="EMBL/GenBank/DDBJ databases">
        <title>Discovery of the Pendulisporaceae a myxobacterial family with distinct sporulation behavior and unique specialized metabolism.</title>
        <authorList>
            <person name="Garcia R."/>
            <person name="Popoff A."/>
            <person name="Bader C.D."/>
            <person name="Loehr J."/>
            <person name="Walesch S."/>
            <person name="Walt C."/>
            <person name="Boldt J."/>
            <person name="Bunk B."/>
            <person name="Haeckl F.J.F.P.J."/>
            <person name="Gunesch A.P."/>
            <person name="Birkelbach J."/>
            <person name="Nuebel U."/>
            <person name="Pietschmann T."/>
            <person name="Bach T."/>
            <person name="Mueller R."/>
        </authorList>
    </citation>
    <scope>NUCLEOTIDE SEQUENCE [LARGE SCALE GENOMIC DNA]</scope>
    <source>
        <strain evidence="1 2">MSr12523</strain>
    </source>
</reference>
<gene>
    <name evidence="1" type="ORF">LZC95_05010</name>
</gene>
<organism evidence="1 2">
    <name type="scientific">Pendulispora brunnea</name>
    <dbReference type="NCBI Taxonomy" id="2905690"/>
    <lineage>
        <taxon>Bacteria</taxon>
        <taxon>Pseudomonadati</taxon>
        <taxon>Myxococcota</taxon>
        <taxon>Myxococcia</taxon>
        <taxon>Myxococcales</taxon>
        <taxon>Sorangiineae</taxon>
        <taxon>Pendulisporaceae</taxon>
        <taxon>Pendulispora</taxon>
    </lineage>
</organism>
<proteinExistence type="predicted"/>
<dbReference type="RefSeq" id="WP_394846809.1">
    <property type="nucleotide sequence ID" value="NZ_CP089982.1"/>
</dbReference>
<dbReference type="EMBL" id="CP089982">
    <property type="protein sequence ID" value="WXA96194.1"/>
    <property type="molecule type" value="Genomic_DNA"/>
</dbReference>
<dbReference type="Proteomes" id="UP001379533">
    <property type="component" value="Chromosome"/>
</dbReference>
<keyword evidence="2" id="KW-1185">Reference proteome</keyword>
<protein>
    <submittedName>
        <fullName evidence="1">Uncharacterized protein</fullName>
    </submittedName>
</protein>
<evidence type="ECO:0000313" key="1">
    <source>
        <dbReference type="EMBL" id="WXA96194.1"/>
    </source>
</evidence>
<evidence type="ECO:0000313" key="2">
    <source>
        <dbReference type="Proteomes" id="UP001379533"/>
    </source>
</evidence>